<keyword evidence="1" id="KW-1133">Transmembrane helix</keyword>
<accession>A0ABZ0SCD0</accession>
<sequence>MRKIDQWFEKAAKSQNRVVTLFPSLLRNKIASYFAYRLRYLFSFEIISFSVHVAEFFILLAHATKPGVILVVLLRAGAPLVRGAWWGAMEVLRERLRALSGPTDKPEYEREISHWLVLSVILALVVFLCGLSWLFVSLSSANAAETIFVDIYILLITVELALRIPILTLHSGIYSNRRIYRPFLTVLAPILLQAAAMASLFGVLHEGSLIVSIILSGAFSMTIGLVYIKRMYRVVGISPTFRQGLTGFFPFLRRLPLINLMWSTLAGLLIRIDGLLVPVLLGLESIGGEAIDLTAGHPTWKTPDFWLFLYLVLPAIRGAYEWSALFYFDFVRLRRSRMLRDLARGFMAKLVFAAVGIGLFFWALATTVFLFGFADIPFQLLVAMIPLFLLRAWLAVYQIRAFADARFVEVCVSVGIIIAGLVFVEVRGFADIGGLAQIDLCLLAGLIFLIAAQILHDHRTVRVAPFLALNDWGRRLAAEAGKLDLGVITVARKVAEGEKSALREMLEEALEGKGRLAWLDDRRLIYYERVRESDREAFDPYLFVEAAGGLIALVRPLPGPRQGGGAAIAMLRDRDDLRRPSPRLDIFALIDSFRCEIRDGIVLDLQAAGRSREAAKLDKETVASAIPFAMRALRSGSPYAWCGHYRLYAAFLDDNLRALFFVPSDVDARSLKRWDDAFAEWQFTWLKPSGSSEESHT</sequence>
<dbReference type="EMBL" id="CP121472">
    <property type="protein sequence ID" value="WPL17757.1"/>
    <property type="molecule type" value="Genomic_DNA"/>
</dbReference>
<keyword evidence="1" id="KW-0472">Membrane</keyword>
<feature type="transmembrane region" description="Helical" evidence="1">
    <location>
        <begin position="407"/>
        <end position="426"/>
    </location>
</feature>
<feature type="transmembrane region" description="Helical" evidence="1">
    <location>
        <begin position="260"/>
        <end position="283"/>
    </location>
</feature>
<dbReference type="Proteomes" id="UP001432180">
    <property type="component" value="Chromosome"/>
</dbReference>
<feature type="transmembrane region" description="Helical" evidence="1">
    <location>
        <begin position="307"/>
        <end position="330"/>
    </location>
</feature>
<evidence type="ECO:0000256" key="1">
    <source>
        <dbReference type="SAM" id="Phobius"/>
    </source>
</evidence>
<feature type="transmembrane region" description="Helical" evidence="1">
    <location>
        <begin position="67"/>
        <end position="88"/>
    </location>
</feature>
<evidence type="ECO:0000313" key="2">
    <source>
        <dbReference type="EMBL" id="WPL17757.1"/>
    </source>
</evidence>
<proteinExistence type="predicted"/>
<reference evidence="2 3" key="1">
    <citation type="journal article" date="2023" name="Microorganisms">
        <title>Thiorhodovibrio frisius and Trv. litoralis spp. nov., Two Novel Members from a Clade of Fastidious Purple Sulfur Bacteria That Exhibit Unique Red-Shifted Light-Harvesting Capabilities.</title>
        <authorList>
            <person name="Methner A."/>
            <person name="Kuzyk S.B."/>
            <person name="Petersen J."/>
            <person name="Bauer S."/>
            <person name="Brinkmann H."/>
            <person name="Sichau K."/>
            <person name="Wanner G."/>
            <person name="Wolf J."/>
            <person name="Neumann-Schaal M."/>
            <person name="Henke P."/>
            <person name="Tank M."/>
            <person name="Sproer C."/>
            <person name="Bunk B."/>
            <person name="Overmann J."/>
        </authorList>
    </citation>
    <scope>NUCLEOTIDE SEQUENCE [LARGE SCALE GENOMIC DNA]</scope>
    <source>
        <strain evidence="2 3">DSM 6702</strain>
    </source>
</reference>
<dbReference type="RefSeq" id="WP_328983562.1">
    <property type="nucleotide sequence ID" value="NZ_CP121472.1"/>
</dbReference>
<feature type="transmembrane region" description="Helical" evidence="1">
    <location>
        <begin position="142"/>
        <end position="162"/>
    </location>
</feature>
<name>A0ABZ0SCD0_9GAMM</name>
<feature type="transmembrane region" description="Helical" evidence="1">
    <location>
        <begin position="40"/>
        <end position="61"/>
    </location>
</feature>
<protein>
    <submittedName>
        <fullName evidence="2">Uncharacterized protein</fullName>
    </submittedName>
</protein>
<gene>
    <name evidence="2" type="ORF">Thiowin_02796</name>
</gene>
<keyword evidence="1" id="KW-0812">Transmembrane</keyword>
<feature type="transmembrane region" description="Helical" evidence="1">
    <location>
        <begin position="432"/>
        <end position="452"/>
    </location>
</feature>
<feature type="transmembrane region" description="Helical" evidence="1">
    <location>
        <begin position="209"/>
        <end position="228"/>
    </location>
</feature>
<feature type="transmembrane region" description="Helical" evidence="1">
    <location>
        <begin position="350"/>
        <end position="370"/>
    </location>
</feature>
<organism evidence="2 3">
    <name type="scientific">Thiorhodovibrio winogradskyi</name>
    <dbReference type="NCBI Taxonomy" id="77007"/>
    <lineage>
        <taxon>Bacteria</taxon>
        <taxon>Pseudomonadati</taxon>
        <taxon>Pseudomonadota</taxon>
        <taxon>Gammaproteobacteria</taxon>
        <taxon>Chromatiales</taxon>
        <taxon>Chromatiaceae</taxon>
        <taxon>Thiorhodovibrio</taxon>
    </lineage>
</organism>
<keyword evidence="3" id="KW-1185">Reference proteome</keyword>
<feature type="transmembrane region" description="Helical" evidence="1">
    <location>
        <begin position="115"/>
        <end position="136"/>
    </location>
</feature>
<feature type="transmembrane region" description="Helical" evidence="1">
    <location>
        <begin position="376"/>
        <end position="395"/>
    </location>
</feature>
<evidence type="ECO:0000313" key="3">
    <source>
        <dbReference type="Proteomes" id="UP001432180"/>
    </source>
</evidence>
<feature type="transmembrane region" description="Helical" evidence="1">
    <location>
        <begin position="183"/>
        <end position="203"/>
    </location>
</feature>